<dbReference type="NCBIfam" id="TIGR03319">
    <property type="entry name" value="RNase_Y"/>
    <property type="match status" value="1"/>
</dbReference>
<keyword evidence="7" id="KW-0175">Coiled coil</keyword>
<dbReference type="InterPro" id="IPR017705">
    <property type="entry name" value="Ribonuclease_Y"/>
</dbReference>
<evidence type="ECO:0000256" key="4">
    <source>
        <dbReference type="ARBA" id="ARBA00022884"/>
    </source>
</evidence>
<dbReference type="EC" id="3.1.-.-" evidence="5 6"/>
<keyword evidence="5" id="KW-0812">Transmembrane</keyword>
<dbReference type="GO" id="GO:0004521">
    <property type="term" value="F:RNA endonuclease activity"/>
    <property type="evidence" value="ECO:0007669"/>
    <property type="project" value="UniProtKB-UniRule"/>
</dbReference>
<dbReference type="SMART" id="SM00471">
    <property type="entry name" value="HDc"/>
    <property type="match status" value="1"/>
</dbReference>
<dbReference type="SUPFAM" id="SSF109604">
    <property type="entry name" value="HD-domain/PDEase-like"/>
    <property type="match status" value="1"/>
</dbReference>
<evidence type="ECO:0000256" key="3">
    <source>
        <dbReference type="ARBA" id="ARBA00022801"/>
    </source>
</evidence>
<keyword evidence="1 5" id="KW-0540">Nuclease</keyword>
<evidence type="ECO:0000313" key="10">
    <source>
        <dbReference type="Proteomes" id="UP000231332"/>
    </source>
</evidence>
<keyword evidence="5" id="KW-1133">Transmembrane helix</keyword>
<evidence type="ECO:0000256" key="7">
    <source>
        <dbReference type="SAM" id="Coils"/>
    </source>
</evidence>
<protein>
    <recommendedName>
        <fullName evidence="5 6">Ribonuclease Y</fullName>
        <shortName evidence="5">RNase Y</shortName>
        <ecNumber evidence="5 6">3.1.-.-</ecNumber>
    </recommendedName>
</protein>
<dbReference type="PROSITE" id="PS50084">
    <property type="entry name" value="KH_TYPE_1"/>
    <property type="match status" value="1"/>
</dbReference>
<keyword evidence="5" id="KW-1003">Cell membrane</keyword>
<dbReference type="EMBL" id="PFMY01000027">
    <property type="protein sequence ID" value="PIZ27795.1"/>
    <property type="molecule type" value="Genomic_DNA"/>
</dbReference>
<dbReference type="GO" id="GO:0016787">
    <property type="term" value="F:hydrolase activity"/>
    <property type="evidence" value="ECO:0007669"/>
    <property type="project" value="UniProtKB-KW"/>
</dbReference>
<accession>A0A2M7SX89</accession>
<dbReference type="Pfam" id="PF00013">
    <property type="entry name" value="KH_1"/>
    <property type="match status" value="1"/>
</dbReference>
<dbReference type="Pfam" id="PF01966">
    <property type="entry name" value="HD"/>
    <property type="match status" value="1"/>
</dbReference>
<organism evidence="9 10">
    <name type="scientific">Candidatus Berkelbacteria bacterium CG_4_10_14_0_8_um_filter_42_34</name>
    <dbReference type="NCBI Taxonomy" id="1974502"/>
    <lineage>
        <taxon>Bacteria</taxon>
        <taxon>Candidatus Berkelbacteria</taxon>
    </lineage>
</organism>
<dbReference type="GO" id="GO:0006402">
    <property type="term" value="P:mRNA catabolic process"/>
    <property type="evidence" value="ECO:0007669"/>
    <property type="project" value="UniProtKB-UniRule"/>
</dbReference>
<evidence type="ECO:0000256" key="1">
    <source>
        <dbReference type="ARBA" id="ARBA00022722"/>
    </source>
</evidence>
<evidence type="ECO:0000256" key="2">
    <source>
        <dbReference type="ARBA" id="ARBA00022759"/>
    </source>
</evidence>
<dbReference type="Proteomes" id="UP000231332">
    <property type="component" value="Unassembled WGS sequence"/>
</dbReference>
<evidence type="ECO:0000259" key="8">
    <source>
        <dbReference type="PROSITE" id="PS51831"/>
    </source>
</evidence>
<comment type="subcellular location">
    <subcellularLocation>
        <location evidence="5">Cell membrane</location>
        <topology evidence="5">Single-pass membrane protein</topology>
    </subcellularLocation>
</comment>
<dbReference type="HAMAP" id="MF_00335">
    <property type="entry name" value="RNase_Y"/>
    <property type="match status" value="1"/>
</dbReference>
<dbReference type="InterPro" id="IPR022711">
    <property type="entry name" value="RNase_Y_N"/>
</dbReference>
<dbReference type="CDD" id="cd22431">
    <property type="entry name" value="KH-I_RNaseY"/>
    <property type="match status" value="1"/>
</dbReference>
<dbReference type="InterPro" id="IPR036612">
    <property type="entry name" value="KH_dom_type_1_sf"/>
</dbReference>
<dbReference type="FunFam" id="1.10.3210.10:FF:000013">
    <property type="entry name" value="Ribonuclease Y"/>
    <property type="match status" value="1"/>
</dbReference>
<dbReference type="InterPro" id="IPR003607">
    <property type="entry name" value="HD/PDEase_dom"/>
</dbReference>
<dbReference type="GO" id="GO:0003723">
    <property type="term" value="F:RNA binding"/>
    <property type="evidence" value="ECO:0007669"/>
    <property type="project" value="UniProtKB-UniRule"/>
</dbReference>
<dbReference type="Pfam" id="PF12072">
    <property type="entry name" value="RNase_Y_N"/>
    <property type="match status" value="1"/>
</dbReference>
<dbReference type="InterPro" id="IPR006675">
    <property type="entry name" value="HDIG_dom"/>
</dbReference>
<dbReference type="InterPro" id="IPR006674">
    <property type="entry name" value="HD_domain"/>
</dbReference>
<comment type="similarity">
    <text evidence="5">Belongs to the RNase Y family.</text>
</comment>
<keyword evidence="2 5" id="KW-0255">Endonuclease</keyword>
<gene>
    <name evidence="5 9" type="primary">rny</name>
    <name evidence="9" type="ORF">COY45_00520</name>
</gene>
<comment type="function">
    <text evidence="5">Endoribonuclease that initiates mRNA decay.</text>
</comment>
<dbReference type="PANTHER" id="PTHR12826:SF15">
    <property type="entry name" value="RIBONUCLEASE Y"/>
    <property type="match status" value="1"/>
</dbReference>
<dbReference type="GO" id="GO:0005886">
    <property type="term" value="C:plasma membrane"/>
    <property type="evidence" value="ECO:0007669"/>
    <property type="project" value="UniProtKB-SubCell"/>
</dbReference>
<evidence type="ECO:0000256" key="5">
    <source>
        <dbReference type="HAMAP-Rule" id="MF_00335"/>
    </source>
</evidence>
<dbReference type="CDD" id="cd00077">
    <property type="entry name" value="HDc"/>
    <property type="match status" value="1"/>
</dbReference>
<dbReference type="NCBIfam" id="TIGR00277">
    <property type="entry name" value="HDIG"/>
    <property type="match status" value="1"/>
</dbReference>
<feature type="transmembrane region" description="Helical" evidence="5">
    <location>
        <begin position="6"/>
        <end position="26"/>
    </location>
</feature>
<feature type="coiled-coil region" evidence="7">
    <location>
        <begin position="49"/>
        <end position="139"/>
    </location>
</feature>
<keyword evidence="5" id="KW-0472">Membrane</keyword>
<sequence length="506" mass="55964">MNIALIGIAAFVLGGGVGFLILRFLSGRQIDSARSKADKIVSDAKSESKEILIAAKDEALKAKEEIKRELGPKEKEIAELERSLRGREMSLDRKFDQLETERKNLLGKESEVENLKQTLRGLRAKQEQSLERIAKMNKEEAKEVLLSLVEKEGKEELVKKIKEINTYVKEEADSKAREVIAAAIQRLAPEFAAETAISSVSIPSDEMKGRIIGREGRNIQTFEKVTGVDLIIDDTPEVVVLSSFDPLRRQLAKVALEKLVVDGRINPTRIEEVYDKAKKEVAEDVKRSGEEAAYEVGVAGLGPEIIKVLGRLKYRTSYGQNQLKHSVEVALIAGLLAEELGAQVSIAKTAGLLHDLGKAVDQDVPGNHAIISADIARKYKVDPKIIHAIEAHHEDVEIKTVEAAIVQAADAISSARPGARRESLETYIKRLKDLENIANVFPGVEKSFAIQAGREVRVIVIPEEIDDLSAEKLSKEIAKKIEAEMQYPGQIKVNVIREIRAIEYAK</sequence>
<evidence type="ECO:0000313" key="9">
    <source>
        <dbReference type="EMBL" id="PIZ27795.1"/>
    </source>
</evidence>
<comment type="caution">
    <text evidence="9">The sequence shown here is derived from an EMBL/GenBank/DDBJ whole genome shotgun (WGS) entry which is preliminary data.</text>
</comment>
<name>A0A2M7SX89_9BACT</name>
<dbReference type="SMART" id="SM00322">
    <property type="entry name" value="KH"/>
    <property type="match status" value="2"/>
</dbReference>
<dbReference type="PROSITE" id="PS51831">
    <property type="entry name" value="HD"/>
    <property type="match status" value="1"/>
</dbReference>
<evidence type="ECO:0000256" key="6">
    <source>
        <dbReference type="NCBIfam" id="TIGR03319"/>
    </source>
</evidence>
<dbReference type="InterPro" id="IPR004088">
    <property type="entry name" value="KH_dom_type_1"/>
</dbReference>
<dbReference type="PANTHER" id="PTHR12826">
    <property type="entry name" value="RIBONUCLEASE Y"/>
    <property type="match status" value="1"/>
</dbReference>
<dbReference type="InterPro" id="IPR004087">
    <property type="entry name" value="KH_dom"/>
</dbReference>
<dbReference type="Gene3D" id="1.10.3210.10">
    <property type="entry name" value="Hypothetical protein af1432"/>
    <property type="match status" value="1"/>
</dbReference>
<dbReference type="AlphaFoldDB" id="A0A2M7SX89"/>
<keyword evidence="3 5" id="KW-0378">Hydrolase</keyword>
<reference evidence="10" key="1">
    <citation type="submission" date="2017-09" db="EMBL/GenBank/DDBJ databases">
        <title>Depth-based differentiation of microbial function through sediment-hosted aquifers and enrichment of novel symbionts in the deep terrestrial subsurface.</title>
        <authorList>
            <person name="Probst A.J."/>
            <person name="Ladd B."/>
            <person name="Jarett J.K."/>
            <person name="Geller-Mcgrath D.E."/>
            <person name="Sieber C.M.K."/>
            <person name="Emerson J.B."/>
            <person name="Anantharaman K."/>
            <person name="Thomas B.C."/>
            <person name="Malmstrom R."/>
            <person name="Stieglmeier M."/>
            <person name="Klingl A."/>
            <person name="Woyke T."/>
            <person name="Ryan C.M."/>
            <person name="Banfield J.F."/>
        </authorList>
    </citation>
    <scope>NUCLEOTIDE SEQUENCE [LARGE SCALE GENOMIC DNA]</scope>
</reference>
<proteinExistence type="inferred from homology"/>
<dbReference type="Gene3D" id="3.30.1370.10">
    <property type="entry name" value="K Homology domain, type 1"/>
    <property type="match status" value="1"/>
</dbReference>
<feature type="domain" description="HD" evidence="8">
    <location>
        <begin position="322"/>
        <end position="415"/>
    </location>
</feature>
<keyword evidence="4 5" id="KW-0694">RNA-binding</keyword>
<dbReference type="SUPFAM" id="SSF54791">
    <property type="entry name" value="Eukaryotic type KH-domain (KH-domain type I)"/>
    <property type="match status" value="1"/>
</dbReference>